<dbReference type="PATRIC" id="fig|1393034.3.peg.746"/>
<name>A0A133XUQ2_9ACTN</name>
<feature type="region of interest" description="Disordered" evidence="6">
    <location>
        <begin position="65"/>
        <end position="114"/>
    </location>
</feature>
<evidence type="ECO:0000313" key="8">
    <source>
        <dbReference type="Proteomes" id="UP000070675"/>
    </source>
</evidence>
<dbReference type="GO" id="GO:0009318">
    <property type="term" value="C:exodeoxyribonuclease VII complex"/>
    <property type="evidence" value="ECO:0007669"/>
    <property type="project" value="InterPro"/>
</dbReference>
<keyword evidence="4" id="KW-0378">Hydrolase</keyword>
<evidence type="ECO:0000256" key="2">
    <source>
        <dbReference type="ARBA" id="ARBA00022490"/>
    </source>
</evidence>
<dbReference type="STRING" id="1393034.HMPREF3192_00770"/>
<evidence type="ECO:0000256" key="5">
    <source>
        <dbReference type="ARBA" id="ARBA00022839"/>
    </source>
</evidence>
<evidence type="ECO:0000256" key="6">
    <source>
        <dbReference type="SAM" id="MobiDB-lite"/>
    </source>
</evidence>
<organism evidence="7 8">
    <name type="scientific">Atopobium deltae</name>
    <dbReference type="NCBI Taxonomy" id="1393034"/>
    <lineage>
        <taxon>Bacteria</taxon>
        <taxon>Bacillati</taxon>
        <taxon>Actinomycetota</taxon>
        <taxon>Coriobacteriia</taxon>
        <taxon>Coriobacteriales</taxon>
        <taxon>Atopobiaceae</taxon>
        <taxon>Atopobium</taxon>
    </lineage>
</organism>
<dbReference type="AlphaFoldDB" id="A0A133XUQ2"/>
<feature type="compositionally biased region" description="Basic and acidic residues" evidence="6">
    <location>
        <begin position="65"/>
        <end position="84"/>
    </location>
</feature>
<reference evidence="8" key="1">
    <citation type="submission" date="2016-01" db="EMBL/GenBank/DDBJ databases">
        <authorList>
            <person name="Mitreva M."/>
            <person name="Pepin K.H."/>
            <person name="Mihindukulasuriya K.A."/>
            <person name="Fulton R."/>
            <person name="Fronick C."/>
            <person name="O'Laughlin M."/>
            <person name="Miner T."/>
            <person name="Herter B."/>
            <person name="Rosa B.A."/>
            <person name="Cordes M."/>
            <person name="Tomlinson C."/>
            <person name="Wollam A."/>
            <person name="Palsikar V.B."/>
            <person name="Mardis E.R."/>
            <person name="Wilson R.K."/>
        </authorList>
    </citation>
    <scope>NUCLEOTIDE SEQUENCE [LARGE SCALE GENOMIC DNA]</scope>
    <source>
        <strain evidence="8">DNF00019</strain>
    </source>
</reference>
<dbReference type="EMBL" id="LSCR01000012">
    <property type="protein sequence ID" value="KXB34671.1"/>
    <property type="molecule type" value="Genomic_DNA"/>
</dbReference>
<evidence type="ECO:0000256" key="4">
    <source>
        <dbReference type="ARBA" id="ARBA00022801"/>
    </source>
</evidence>
<accession>A0A133XUQ2</accession>
<feature type="compositionally biased region" description="Polar residues" evidence="6">
    <location>
        <begin position="100"/>
        <end position="114"/>
    </location>
</feature>
<evidence type="ECO:0000313" key="7">
    <source>
        <dbReference type="EMBL" id="KXB34671.1"/>
    </source>
</evidence>
<dbReference type="GO" id="GO:0006308">
    <property type="term" value="P:DNA catabolic process"/>
    <property type="evidence" value="ECO:0007669"/>
    <property type="project" value="InterPro"/>
</dbReference>
<comment type="caution">
    <text evidence="7">The sequence shown here is derived from an EMBL/GenBank/DDBJ whole genome shotgun (WGS) entry which is preliminary data.</text>
</comment>
<dbReference type="GO" id="GO:0008855">
    <property type="term" value="F:exodeoxyribonuclease VII activity"/>
    <property type="evidence" value="ECO:0007669"/>
    <property type="project" value="InterPro"/>
</dbReference>
<evidence type="ECO:0000256" key="3">
    <source>
        <dbReference type="ARBA" id="ARBA00022722"/>
    </source>
</evidence>
<comment type="similarity">
    <text evidence="1">Belongs to the XseB family.</text>
</comment>
<dbReference type="Proteomes" id="UP000070675">
    <property type="component" value="Unassembled WGS sequence"/>
</dbReference>
<evidence type="ECO:0000256" key="1">
    <source>
        <dbReference type="ARBA" id="ARBA00009998"/>
    </source>
</evidence>
<keyword evidence="2" id="KW-0963">Cytoplasm</keyword>
<gene>
    <name evidence="7" type="ORF">HMPREF3192_00770</name>
</gene>
<dbReference type="InterPro" id="IPR003761">
    <property type="entry name" value="Exonuc_VII_S"/>
</dbReference>
<sequence length="114" mass="12344">MLAVSASPYQSFNEICDRLDEIVDSVRDKDTSLEHSLDLFEEAIALGSRAVDMVDKPDTITAVDLEKTLPSFEDKSVEKTDEQTKSTGDAPDDKTADPTEATSSDINNSTSAEA</sequence>
<proteinExistence type="inferred from homology"/>
<keyword evidence="8" id="KW-1185">Reference proteome</keyword>
<dbReference type="InterPro" id="IPR037004">
    <property type="entry name" value="Exonuc_VII_ssu_sf"/>
</dbReference>
<dbReference type="Pfam" id="PF02609">
    <property type="entry name" value="Exonuc_VII_S"/>
    <property type="match status" value="1"/>
</dbReference>
<protein>
    <submittedName>
        <fullName evidence="7">Uncharacterized protein</fullName>
    </submittedName>
</protein>
<dbReference type="Gene3D" id="1.10.287.1040">
    <property type="entry name" value="Exonuclease VII, small subunit"/>
    <property type="match status" value="1"/>
</dbReference>
<dbReference type="SUPFAM" id="SSF116842">
    <property type="entry name" value="XseB-like"/>
    <property type="match status" value="1"/>
</dbReference>
<keyword evidence="5" id="KW-0269">Exonuclease</keyword>
<keyword evidence="3" id="KW-0540">Nuclease</keyword>